<dbReference type="GO" id="GO:0016787">
    <property type="term" value="F:hydrolase activity"/>
    <property type="evidence" value="ECO:0007669"/>
    <property type="project" value="UniProtKB-KW"/>
</dbReference>
<feature type="transmembrane region" description="Helical" evidence="1">
    <location>
        <begin position="30"/>
        <end position="48"/>
    </location>
</feature>
<proteinExistence type="predicted"/>
<keyword evidence="2" id="KW-0378">Hydrolase</keyword>
<keyword evidence="1" id="KW-0812">Transmembrane</keyword>
<dbReference type="SUPFAM" id="SSF53474">
    <property type="entry name" value="alpha/beta-Hydrolases"/>
    <property type="match status" value="1"/>
</dbReference>
<dbReference type="Pfam" id="PF00756">
    <property type="entry name" value="Esterase"/>
    <property type="match status" value="1"/>
</dbReference>
<dbReference type="InterPro" id="IPR029058">
    <property type="entry name" value="AB_hydrolase_fold"/>
</dbReference>
<dbReference type="STRING" id="1419482.SAMN05444266_111123"/>
<dbReference type="PANTHER" id="PTHR48098:SF1">
    <property type="entry name" value="DIACYLGLYCEROL ACYLTRANSFERASE_MYCOLYLTRANSFERASE AG85A"/>
    <property type="match status" value="1"/>
</dbReference>
<keyword evidence="3" id="KW-1185">Reference proteome</keyword>
<keyword evidence="1" id="KW-0472">Membrane</keyword>
<dbReference type="PANTHER" id="PTHR48098">
    <property type="entry name" value="ENTEROCHELIN ESTERASE-RELATED"/>
    <property type="match status" value="1"/>
</dbReference>
<name>A0A1M7LT54_9BACT</name>
<sequence length="374" mass="41954">MLWEINCFLGYLFTINNSILDNYNTVMKRSIVLLLCISLVAATLPVFAQRVPKGTVQRIKVHGQFLEGNLSGDSADRYVSVYLPAGYSSSSTKKYPVIYFLHGYTDNDAKFYGFEKHWMTLINLLDTAFAKDPAHAAIVVTPDAFTKFQGSMYSNSATTGNWEDFIAQELVGYVDRHYRTIARKESRGLCGHSMGGYGALRIGERNPDVFSAVYMLSPCCLNSAPMATGDIPAPLLKAEQIKTIEELQQADFFTKATFASAAAWSPNPQRPPFYLDLPVKNGQLQQDVILKWDANRPLNSLDQYIFNIKKLKAIGFDAGDRDTGIAESIKTLHAALDAYSIKHDFEIYDGDHINHVSKRIQENMLPFFSKYLGY</sequence>
<keyword evidence="1" id="KW-1133">Transmembrane helix</keyword>
<evidence type="ECO:0000256" key="1">
    <source>
        <dbReference type="SAM" id="Phobius"/>
    </source>
</evidence>
<gene>
    <name evidence="2" type="ORF">SAMN05444266_111123</name>
</gene>
<accession>A0A1M7LT54</accession>
<dbReference type="InterPro" id="IPR050583">
    <property type="entry name" value="Mycobacterial_A85_antigen"/>
</dbReference>
<evidence type="ECO:0000313" key="3">
    <source>
        <dbReference type="Proteomes" id="UP000184420"/>
    </source>
</evidence>
<reference evidence="2 3" key="1">
    <citation type="submission" date="2016-11" db="EMBL/GenBank/DDBJ databases">
        <authorList>
            <person name="Jaros S."/>
            <person name="Januszkiewicz K."/>
            <person name="Wedrychowicz H."/>
        </authorList>
    </citation>
    <scope>NUCLEOTIDE SEQUENCE [LARGE SCALE GENOMIC DNA]</scope>
    <source>
        <strain evidence="2 3">DSM 27406</strain>
    </source>
</reference>
<dbReference type="GO" id="GO:0016747">
    <property type="term" value="F:acyltransferase activity, transferring groups other than amino-acyl groups"/>
    <property type="evidence" value="ECO:0007669"/>
    <property type="project" value="TreeGrafter"/>
</dbReference>
<dbReference type="Gene3D" id="3.40.50.1820">
    <property type="entry name" value="alpha/beta hydrolase"/>
    <property type="match status" value="1"/>
</dbReference>
<dbReference type="EMBL" id="FRBL01000011">
    <property type="protein sequence ID" value="SHM81251.1"/>
    <property type="molecule type" value="Genomic_DNA"/>
</dbReference>
<protein>
    <submittedName>
        <fullName evidence="2">S-formylglutathione hydrolase FrmB</fullName>
    </submittedName>
</protein>
<dbReference type="InterPro" id="IPR000801">
    <property type="entry name" value="Esterase-like"/>
</dbReference>
<dbReference type="AlphaFoldDB" id="A0A1M7LT54"/>
<evidence type="ECO:0000313" key="2">
    <source>
        <dbReference type="EMBL" id="SHM81251.1"/>
    </source>
</evidence>
<organism evidence="2 3">
    <name type="scientific">Chitinophaga jiangningensis</name>
    <dbReference type="NCBI Taxonomy" id="1419482"/>
    <lineage>
        <taxon>Bacteria</taxon>
        <taxon>Pseudomonadati</taxon>
        <taxon>Bacteroidota</taxon>
        <taxon>Chitinophagia</taxon>
        <taxon>Chitinophagales</taxon>
        <taxon>Chitinophagaceae</taxon>
        <taxon>Chitinophaga</taxon>
    </lineage>
</organism>
<dbReference type="Proteomes" id="UP000184420">
    <property type="component" value="Unassembled WGS sequence"/>
</dbReference>